<dbReference type="PANTHER" id="PTHR13132:SF29">
    <property type="entry name" value="ALPHA-(1,6)-FUCOSYLTRANSFERASE"/>
    <property type="match status" value="1"/>
</dbReference>
<dbReference type="Gene3D" id="3.40.50.11350">
    <property type="match status" value="1"/>
</dbReference>
<evidence type="ECO:0000259" key="1">
    <source>
        <dbReference type="Pfam" id="PF19745"/>
    </source>
</evidence>
<dbReference type="GO" id="GO:0046921">
    <property type="term" value="F:alpha-(1-&gt;6)-fucosyltransferase activity"/>
    <property type="evidence" value="ECO:0007669"/>
    <property type="project" value="TreeGrafter"/>
</dbReference>
<evidence type="ECO:0000313" key="3">
    <source>
        <dbReference type="Proteomes" id="UP001157974"/>
    </source>
</evidence>
<comment type="caution">
    <text evidence="2">The sequence shown here is derived from an EMBL/GenBank/DDBJ whole genome shotgun (WGS) entry which is preliminary data.</text>
</comment>
<dbReference type="EMBL" id="JAMWBK010000001">
    <property type="protein sequence ID" value="KAJ8908655.1"/>
    <property type="molecule type" value="Genomic_DNA"/>
</dbReference>
<dbReference type="PANTHER" id="PTHR13132">
    <property type="entry name" value="ALPHA- 1,6 -FUCOSYLTRANSFERASE"/>
    <property type="match status" value="1"/>
</dbReference>
<name>A0AAV8V1B7_9RHOD</name>
<dbReference type="Pfam" id="PF19745">
    <property type="entry name" value="FUT8_N_cat"/>
    <property type="match status" value="1"/>
</dbReference>
<protein>
    <recommendedName>
        <fullName evidence="1">Alpha-(1,6)-fucosyltransferase N- and catalytic domain-containing protein</fullName>
    </recommendedName>
</protein>
<dbReference type="Proteomes" id="UP001157974">
    <property type="component" value="Unassembled WGS sequence"/>
</dbReference>
<proteinExistence type="predicted"/>
<reference evidence="2 3" key="1">
    <citation type="journal article" date="2023" name="Nat. Commun.">
        <title>Origin of minicircular mitochondrial genomes in red algae.</title>
        <authorList>
            <person name="Lee Y."/>
            <person name="Cho C.H."/>
            <person name="Lee Y.M."/>
            <person name="Park S.I."/>
            <person name="Yang J.H."/>
            <person name="West J.A."/>
            <person name="Bhattacharya D."/>
            <person name="Yoon H.S."/>
        </authorList>
    </citation>
    <scope>NUCLEOTIDE SEQUENCE [LARGE SCALE GENOMIC DNA]</scope>
    <source>
        <strain evidence="2 3">CCMP1338</strain>
        <tissue evidence="2">Whole cell</tissue>
    </source>
</reference>
<keyword evidence="3" id="KW-1185">Reference proteome</keyword>
<sequence length="436" mass="49202">MVQRARKTFARWNRKWMRQWGREQSSLCVSHGSHRSTRKAYRWKTTGMVLVAFLWCSCVVVVFLRVLLASVAHSFSNLPESVSEKKDELRIAHVNYSRSEYDVLPSCDRIVAFADEKGNGFGAQVNRVLEAAVLARLVGAVFVLPTTKDWNYGCGNFKTWNCYFEDLRGECLGKDSKVHQIQARFSSFELGSCNSALEEIPTGDGCWVAGSEKSERFVHTQLVQYLEEYQDPSSQMLSAVRSAAHAIIDLNPSLQSLLAKVRRALNFDGPYIGVHLRRGDKVKEVVFQPTELYATLVENLSEDSREVFVATDDFRQALELRKLLMPSGYRVVTLASEARSGHSQHAHNKLKGYKRFESTVELLLDLSILAESEVFVCAFSSNAARLAHAMRLHPANTTVSVDDRWLPGVAYHTFGQKYCTDLDANIRACSLPEMQE</sequence>
<accession>A0AAV8V1B7</accession>
<dbReference type="GO" id="GO:0006487">
    <property type="term" value="P:protein N-linked glycosylation"/>
    <property type="evidence" value="ECO:0007669"/>
    <property type="project" value="TreeGrafter"/>
</dbReference>
<dbReference type="InterPro" id="IPR045573">
    <property type="entry name" value="Fut8_N_cat"/>
</dbReference>
<dbReference type="AlphaFoldDB" id="A0AAV8V1B7"/>
<feature type="domain" description="Alpha-(1,6)-fucosyltransferase N- and catalytic" evidence="1">
    <location>
        <begin position="116"/>
        <end position="390"/>
    </location>
</feature>
<evidence type="ECO:0000313" key="2">
    <source>
        <dbReference type="EMBL" id="KAJ8908655.1"/>
    </source>
</evidence>
<organism evidence="2 3">
    <name type="scientific">Rhodosorus marinus</name>
    <dbReference type="NCBI Taxonomy" id="101924"/>
    <lineage>
        <taxon>Eukaryota</taxon>
        <taxon>Rhodophyta</taxon>
        <taxon>Stylonematophyceae</taxon>
        <taxon>Stylonematales</taxon>
        <taxon>Stylonemataceae</taxon>
        <taxon>Rhodosorus</taxon>
    </lineage>
</organism>
<gene>
    <name evidence="2" type="ORF">NDN08_005360</name>
</gene>